<accession>A0A653C2S9</accession>
<gene>
    <name evidence="1" type="ORF">CALMAC_LOCUS5767</name>
</gene>
<protein>
    <submittedName>
        <fullName evidence="1">Uncharacterized protein</fullName>
    </submittedName>
</protein>
<evidence type="ECO:0000313" key="2">
    <source>
        <dbReference type="Proteomes" id="UP000410492"/>
    </source>
</evidence>
<keyword evidence="2" id="KW-1185">Reference proteome</keyword>
<dbReference type="AlphaFoldDB" id="A0A653C2S9"/>
<name>A0A653C2S9_CALMS</name>
<reference evidence="1 2" key="1">
    <citation type="submission" date="2019-01" db="EMBL/GenBank/DDBJ databases">
        <authorList>
            <person name="Sayadi A."/>
        </authorList>
    </citation>
    <scope>NUCLEOTIDE SEQUENCE [LARGE SCALE GENOMIC DNA]</scope>
</reference>
<evidence type="ECO:0000313" key="1">
    <source>
        <dbReference type="EMBL" id="VEN42190.1"/>
    </source>
</evidence>
<sequence length="62" mass="7142">MMDELILLDSVMTQLDEFGSSFVKRRIIIVADLLKSQNHCHCQNQNRLCSNFYSCCACVSLR</sequence>
<dbReference type="EMBL" id="CAACVG010006860">
    <property type="protein sequence ID" value="VEN42190.1"/>
    <property type="molecule type" value="Genomic_DNA"/>
</dbReference>
<organism evidence="1 2">
    <name type="scientific">Callosobruchus maculatus</name>
    <name type="common">Southern cowpea weevil</name>
    <name type="synonym">Pulse bruchid</name>
    <dbReference type="NCBI Taxonomy" id="64391"/>
    <lineage>
        <taxon>Eukaryota</taxon>
        <taxon>Metazoa</taxon>
        <taxon>Ecdysozoa</taxon>
        <taxon>Arthropoda</taxon>
        <taxon>Hexapoda</taxon>
        <taxon>Insecta</taxon>
        <taxon>Pterygota</taxon>
        <taxon>Neoptera</taxon>
        <taxon>Endopterygota</taxon>
        <taxon>Coleoptera</taxon>
        <taxon>Polyphaga</taxon>
        <taxon>Cucujiformia</taxon>
        <taxon>Chrysomeloidea</taxon>
        <taxon>Chrysomelidae</taxon>
        <taxon>Bruchinae</taxon>
        <taxon>Bruchini</taxon>
        <taxon>Callosobruchus</taxon>
    </lineage>
</organism>
<dbReference type="Proteomes" id="UP000410492">
    <property type="component" value="Unassembled WGS sequence"/>
</dbReference>
<proteinExistence type="predicted"/>